<reference evidence="2" key="1">
    <citation type="submission" date="2023-08" db="EMBL/GenBank/DDBJ databases">
        <authorList>
            <person name="Chen Y."/>
            <person name="Shah S."/>
            <person name="Dougan E. K."/>
            <person name="Thang M."/>
            <person name="Chan C."/>
        </authorList>
    </citation>
    <scope>NUCLEOTIDE SEQUENCE</scope>
</reference>
<name>A0AA36HLZ5_9DINO</name>
<accession>A0AA36HLZ5</accession>
<feature type="compositionally biased region" description="Basic residues" evidence="1">
    <location>
        <begin position="1"/>
        <end position="12"/>
    </location>
</feature>
<dbReference type="AlphaFoldDB" id="A0AA36HLZ5"/>
<feature type="region of interest" description="Disordered" evidence="1">
    <location>
        <begin position="1"/>
        <end position="21"/>
    </location>
</feature>
<dbReference type="Proteomes" id="UP001178507">
    <property type="component" value="Unassembled WGS sequence"/>
</dbReference>
<evidence type="ECO:0000313" key="2">
    <source>
        <dbReference type="EMBL" id="CAJ1371050.1"/>
    </source>
</evidence>
<organism evidence="2 3">
    <name type="scientific">Effrenium voratum</name>
    <dbReference type="NCBI Taxonomy" id="2562239"/>
    <lineage>
        <taxon>Eukaryota</taxon>
        <taxon>Sar</taxon>
        <taxon>Alveolata</taxon>
        <taxon>Dinophyceae</taxon>
        <taxon>Suessiales</taxon>
        <taxon>Symbiodiniaceae</taxon>
        <taxon>Effrenium</taxon>
    </lineage>
</organism>
<sequence>MPRMPRALRGRPTRPTPKAKCSTAAGRFGRFAQLDSGLGCRSSQLQLLLYRFARAARDRDVKPADLVALGTRRFRPRQFFRALDTLLEVQAPLSSLTSMVRQKRYTEVLLQHPLFLITALGRIRTDIRKPEGEYSGASFLGSVAQFLQQIACLLAERTSSFGNAALPLFVALASSGGRTSFRRLGDEQLEKLIQSVTGTDLETVRLSANEAADMFCALHRVSYRNPALMFKLTRHICDHVELLAAAQLPKVARVLGRGDVHEEYVLLHAIARRVGAAAEVPEGSAGHLENAQAAALLVNVCSKWEIFDEEFLTVAAAALRAGTAQLAVGQICEVIYSVSAFLTRDAMPLEDFCSELKQRIHEMNEIDTVRLLRGLQKLRYHDEALMEAVATIILEAKARLQPISLCNLVSVLAYFGTSDELVMALLKTAIANKLPAMSVQHILTALCRLQGRVSGERLEVQVRKLCAHISSCSFTPVQAMSSLAAMAKLQHRDLAVASVLASILSGGQSYWRWAKSPHFFRSVAVKVPFKQQRCRRLLEGMESSHCVDILQSLSSLELSSRLTVHLTSILCSILAPQLHELRAKEVLVVARAFSAERMPDACFHRDAWLWRERALDLCLQSLRRHESFLDSSWASLLPLKQRKLPKRRWTAWLAWTRKNWPGT</sequence>
<evidence type="ECO:0000313" key="3">
    <source>
        <dbReference type="Proteomes" id="UP001178507"/>
    </source>
</evidence>
<evidence type="ECO:0000256" key="1">
    <source>
        <dbReference type="SAM" id="MobiDB-lite"/>
    </source>
</evidence>
<gene>
    <name evidence="2" type="ORF">EVOR1521_LOCUS1474</name>
</gene>
<comment type="caution">
    <text evidence="2">The sequence shown here is derived from an EMBL/GenBank/DDBJ whole genome shotgun (WGS) entry which is preliminary data.</text>
</comment>
<keyword evidence="3" id="KW-1185">Reference proteome</keyword>
<protein>
    <submittedName>
        <fullName evidence="2">Uncharacterized protein</fullName>
    </submittedName>
</protein>
<dbReference type="EMBL" id="CAUJNA010000051">
    <property type="protein sequence ID" value="CAJ1371050.1"/>
    <property type="molecule type" value="Genomic_DNA"/>
</dbReference>
<proteinExistence type="predicted"/>